<name>A0A0D3JR67_EMIH1</name>
<evidence type="ECO:0000313" key="2">
    <source>
        <dbReference type="EnsemblProtists" id="EOD26002"/>
    </source>
</evidence>
<dbReference type="HOGENOM" id="CLU_322239_0_0_1"/>
<feature type="chain" id="PRO_5044291531" evidence="1">
    <location>
        <begin position="20"/>
        <end position="899"/>
    </location>
</feature>
<evidence type="ECO:0000313" key="3">
    <source>
        <dbReference type="Proteomes" id="UP000013827"/>
    </source>
</evidence>
<reference evidence="3" key="1">
    <citation type="journal article" date="2013" name="Nature">
        <title>Pan genome of the phytoplankton Emiliania underpins its global distribution.</title>
        <authorList>
            <person name="Read B.A."/>
            <person name="Kegel J."/>
            <person name="Klute M.J."/>
            <person name="Kuo A."/>
            <person name="Lefebvre S.C."/>
            <person name="Maumus F."/>
            <person name="Mayer C."/>
            <person name="Miller J."/>
            <person name="Monier A."/>
            <person name="Salamov A."/>
            <person name="Young J."/>
            <person name="Aguilar M."/>
            <person name="Claverie J.M."/>
            <person name="Frickenhaus S."/>
            <person name="Gonzalez K."/>
            <person name="Herman E.K."/>
            <person name="Lin Y.C."/>
            <person name="Napier J."/>
            <person name="Ogata H."/>
            <person name="Sarno A.F."/>
            <person name="Shmutz J."/>
            <person name="Schroeder D."/>
            <person name="de Vargas C."/>
            <person name="Verret F."/>
            <person name="von Dassow P."/>
            <person name="Valentin K."/>
            <person name="Van de Peer Y."/>
            <person name="Wheeler G."/>
            <person name="Dacks J.B."/>
            <person name="Delwiche C.F."/>
            <person name="Dyhrman S.T."/>
            <person name="Glockner G."/>
            <person name="John U."/>
            <person name="Richards T."/>
            <person name="Worden A.Z."/>
            <person name="Zhang X."/>
            <person name="Grigoriev I.V."/>
            <person name="Allen A.E."/>
            <person name="Bidle K."/>
            <person name="Borodovsky M."/>
            <person name="Bowler C."/>
            <person name="Brownlee C."/>
            <person name="Cock J.M."/>
            <person name="Elias M."/>
            <person name="Gladyshev V.N."/>
            <person name="Groth M."/>
            <person name="Guda C."/>
            <person name="Hadaegh A."/>
            <person name="Iglesias-Rodriguez M.D."/>
            <person name="Jenkins J."/>
            <person name="Jones B.M."/>
            <person name="Lawson T."/>
            <person name="Leese F."/>
            <person name="Lindquist E."/>
            <person name="Lobanov A."/>
            <person name="Lomsadze A."/>
            <person name="Malik S.B."/>
            <person name="Marsh M.E."/>
            <person name="Mackinder L."/>
            <person name="Mock T."/>
            <person name="Mueller-Roeber B."/>
            <person name="Pagarete A."/>
            <person name="Parker M."/>
            <person name="Probert I."/>
            <person name="Quesneville H."/>
            <person name="Raines C."/>
            <person name="Rensing S.A."/>
            <person name="Riano-Pachon D.M."/>
            <person name="Richier S."/>
            <person name="Rokitta S."/>
            <person name="Shiraiwa Y."/>
            <person name="Soanes D.M."/>
            <person name="van der Giezen M."/>
            <person name="Wahlund T.M."/>
            <person name="Williams B."/>
            <person name="Wilson W."/>
            <person name="Wolfe G."/>
            <person name="Wurch L.L."/>
        </authorList>
    </citation>
    <scope>NUCLEOTIDE SEQUENCE</scope>
</reference>
<dbReference type="PaxDb" id="2903-EOD26002"/>
<dbReference type="KEGG" id="ehx:EMIHUDRAFT_457462"/>
<keyword evidence="1" id="KW-0732">Signal</keyword>
<dbReference type="RefSeq" id="XP_005778431.1">
    <property type="nucleotide sequence ID" value="XM_005778374.1"/>
</dbReference>
<reference evidence="2" key="2">
    <citation type="submission" date="2024-10" db="UniProtKB">
        <authorList>
            <consortium name="EnsemblProtists"/>
        </authorList>
    </citation>
    <scope>IDENTIFICATION</scope>
</reference>
<sequence>MIARAFAVMLSLAVRGSFAVSPIVKSPIGTNCSAVKSAYKEYDCCDLPGETQITETPELCPDVETIISYEAKVGIYNDCPTEEIFYSYLADNPSAPGYTGCVSEDSLEPCGWDDYYTYDRITNTCDQIASVKTALQVVRGGSPTHSADMLRLTEAETLPSITFPMMPMTYPNVRTDASIPEFQARERGHSLLHGNRQSYFGRFQKERSEVVTYMSELTDGAVALADVHAKVCEYHNLDPSQIAAPTEGVLATWNMASPWANAGWHYWTDANQLPVLESFLVDQNIHLVNEAFSPVPSWAEGAIVLADQLLEGLYGITPPHAPLEYSARSYVSEDWDDAPQSMARMICENTCTKDGEDRGLASIFASNGMCSDGVDGYQAVCDPGTDCDDCGARPASGGSGGDVAEDPACFFGDSRLLLANGSRIALSMAEELFVTWKKFIKYFGSTLDMDVFTAYPTYGAEMGIVALIAIKVLEMAQTTCNRDMYDWTQAINWANRRASSFYAGENCTCYAAGTCNDPTITISQRGWSPTKTTLPTEAGDDGVLYTPASTSKNSPWFQTNVVLGNPIGRYKECVTPQDKCLCDGVYYFPAFAPSDHTLGDVKCYGWAMANTKIYSARMRAGIMFLLDTPEATTAASGVFRTILSIANGLYSHMQLFGQIQVMNTIMEKPFSDPTSWIHALRTLQHDKWDLMVDAFATCEAAGIVKINWEVHDTPYFGAYILSHMMPEFHGLSENIGRSSSDFFKTVVGYDHFNYNWGWRGEEPSEYGVGPNITKLDFHRTHLFRAVDVYAEEARRMKLVCSDRDARVTDKFLSVNEWKAVRVAAAASRRRRLAANGPQADHSDHDTLAKELVEAVPRFSMGRALAHLEATREAPSKSFEWEYGMPSDESDFAKMHASFA</sequence>
<organism evidence="2 3">
    <name type="scientific">Emiliania huxleyi (strain CCMP1516)</name>
    <dbReference type="NCBI Taxonomy" id="280463"/>
    <lineage>
        <taxon>Eukaryota</taxon>
        <taxon>Haptista</taxon>
        <taxon>Haptophyta</taxon>
        <taxon>Prymnesiophyceae</taxon>
        <taxon>Isochrysidales</taxon>
        <taxon>Noelaerhabdaceae</taxon>
        <taxon>Emiliania</taxon>
    </lineage>
</organism>
<evidence type="ECO:0000256" key="1">
    <source>
        <dbReference type="SAM" id="SignalP"/>
    </source>
</evidence>
<accession>A0A0D3JR67</accession>
<keyword evidence="3" id="KW-1185">Reference proteome</keyword>
<dbReference type="eggNOG" id="ENOG502SNSU">
    <property type="taxonomic scope" value="Eukaryota"/>
</dbReference>
<dbReference type="EnsemblProtists" id="EOD26002">
    <property type="protein sequence ID" value="EOD26002"/>
    <property type="gene ID" value="EMIHUDRAFT_457462"/>
</dbReference>
<proteinExistence type="predicted"/>
<dbReference type="GeneID" id="17271546"/>
<dbReference type="Proteomes" id="UP000013827">
    <property type="component" value="Unassembled WGS sequence"/>
</dbReference>
<feature type="signal peptide" evidence="1">
    <location>
        <begin position="1"/>
        <end position="19"/>
    </location>
</feature>
<dbReference type="AlphaFoldDB" id="A0A0D3JR67"/>
<protein>
    <submittedName>
        <fullName evidence="2">Uncharacterized protein</fullName>
    </submittedName>
</protein>